<protein>
    <submittedName>
        <fullName evidence="2">Uncharacterized protein</fullName>
    </submittedName>
</protein>
<geneLocation type="plasmid" evidence="2 3">
    <name>pGABEKP28_1</name>
</geneLocation>
<keyword evidence="1" id="KW-1133">Transmembrane helix</keyword>
<keyword evidence="1" id="KW-0472">Membrane</keyword>
<feature type="transmembrane region" description="Helical" evidence="1">
    <location>
        <begin position="6"/>
        <end position="23"/>
    </location>
</feature>
<organism evidence="2 3">
    <name type="scientific">Pantoea piersonii</name>
    <dbReference type="NCBI Taxonomy" id="2364647"/>
    <lineage>
        <taxon>Bacteria</taxon>
        <taxon>Pseudomonadati</taxon>
        <taxon>Pseudomonadota</taxon>
        <taxon>Gammaproteobacteria</taxon>
        <taxon>Enterobacterales</taxon>
        <taxon>Erwiniaceae</taxon>
        <taxon>Pantoea</taxon>
    </lineage>
</organism>
<keyword evidence="2" id="KW-0614">Plasmid</keyword>
<keyword evidence="3" id="KW-1185">Reference proteome</keyword>
<keyword evidence="1" id="KW-0812">Transmembrane</keyword>
<dbReference type="GeneID" id="78236405"/>
<evidence type="ECO:0000313" key="2">
    <source>
        <dbReference type="EMBL" id="WBG93086.1"/>
    </source>
</evidence>
<dbReference type="EMBL" id="CP104759">
    <property type="protein sequence ID" value="WBG93086.1"/>
    <property type="molecule type" value="Genomic_DNA"/>
</dbReference>
<evidence type="ECO:0000313" key="3">
    <source>
        <dbReference type="Proteomes" id="UP001211544"/>
    </source>
</evidence>
<dbReference type="Proteomes" id="UP001211544">
    <property type="component" value="Plasmid pGABEKP28_1"/>
</dbReference>
<name>A0AAJ5QN54_9GAMM</name>
<reference evidence="2 3" key="1">
    <citation type="journal article" date="2022" name="J Glob Antimicrob Resist">
        <title>First complete genome of a multidrug resistant strain of the novel human pathogen Kalamiella piersonii (GABEKP28) identified in human saliva.</title>
        <authorList>
            <person name="McDonagh F."/>
            <person name="Singh N.K."/>
            <person name="Venkateswaran K."/>
            <person name="Lonappan A.M."/>
            <person name="Hallahan B."/>
            <person name="Tuohy A."/>
            <person name="Burke L."/>
            <person name="Kovarova A."/>
            <person name="Miliotis G."/>
        </authorList>
    </citation>
    <scope>NUCLEOTIDE SEQUENCE [LARGE SCALE GENOMIC DNA]</scope>
    <source>
        <strain evidence="2 3">GABEKP28</strain>
    </source>
</reference>
<evidence type="ECO:0000256" key="1">
    <source>
        <dbReference type="SAM" id="Phobius"/>
    </source>
</evidence>
<dbReference type="RefSeq" id="WP_158591298.1">
    <property type="nucleotide sequence ID" value="NZ_CP104759.1"/>
</dbReference>
<accession>A0AAJ5QN54</accession>
<dbReference type="KEGG" id="kpie:N5580_18545"/>
<proteinExistence type="predicted"/>
<sequence length="52" mass="5470">MTAYLLVSLMALCVALGFLIVGVKRQQKNLLTRAGVYAVVAVAVLIYGVAMG</sequence>
<dbReference type="AlphaFoldDB" id="A0AAJ5QN54"/>
<gene>
    <name evidence="2" type="ORF">N5580_18545</name>
</gene>
<feature type="transmembrane region" description="Helical" evidence="1">
    <location>
        <begin position="30"/>
        <end position="50"/>
    </location>
</feature>